<accession>A0A4U1IFS0</accession>
<keyword evidence="3 7" id="KW-1133">Transmembrane helix</keyword>
<dbReference type="PANTHER" id="PTHR21624">
    <property type="entry name" value="STEROL DESATURASE-RELATED PROTEIN"/>
    <property type="match status" value="1"/>
</dbReference>
<dbReference type="Pfam" id="PF04116">
    <property type="entry name" value="FA_hydroxylase"/>
    <property type="match status" value="1"/>
</dbReference>
<proteinExistence type="predicted"/>
<dbReference type="EMBL" id="SWJE01000001">
    <property type="protein sequence ID" value="TKC92593.1"/>
    <property type="molecule type" value="Genomic_DNA"/>
</dbReference>
<dbReference type="InterPro" id="IPR006694">
    <property type="entry name" value="Fatty_acid_hydroxylase"/>
</dbReference>
<feature type="transmembrane region" description="Helical" evidence="7">
    <location>
        <begin position="93"/>
        <end position="113"/>
    </location>
</feature>
<dbReference type="GO" id="GO:0005506">
    <property type="term" value="F:iron ion binding"/>
    <property type="evidence" value="ECO:0007669"/>
    <property type="project" value="InterPro"/>
</dbReference>
<keyword evidence="2 7" id="KW-0812">Transmembrane</keyword>
<dbReference type="GO" id="GO:0050479">
    <property type="term" value="F:glyceryl-ether monooxygenase activity"/>
    <property type="evidence" value="ECO:0007669"/>
    <property type="project" value="TreeGrafter"/>
</dbReference>
<comment type="subcellular location">
    <subcellularLocation>
        <location evidence="1">Endomembrane system</location>
        <topology evidence="1">Multi-pass membrane protein</topology>
    </subcellularLocation>
</comment>
<feature type="transmembrane region" description="Helical" evidence="7">
    <location>
        <begin position="166"/>
        <end position="185"/>
    </location>
</feature>
<dbReference type="InterPro" id="IPR051689">
    <property type="entry name" value="Sterol_desaturase/TMEM195"/>
</dbReference>
<protein>
    <submittedName>
        <fullName evidence="9">Sterol desaturase family protein</fullName>
    </submittedName>
</protein>
<dbReference type="AlphaFoldDB" id="A0A4U1IFS0"/>
<dbReference type="GO" id="GO:0008610">
    <property type="term" value="P:lipid biosynthetic process"/>
    <property type="evidence" value="ECO:0007669"/>
    <property type="project" value="InterPro"/>
</dbReference>
<organism evidence="9 10">
    <name type="scientific">Trinickia terrae</name>
    <dbReference type="NCBI Taxonomy" id="2571161"/>
    <lineage>
        <taxon>Bacteria</taxon>
        <taxon>Pseudomonadati</taxon>
        <taxon>Pseudomonadota</taxon>
        <taxon>Betaproteobacteria</taxon>
        <taxon>Burkholderiales</taxon>
        <taxon>Burkholderiaceae</taxon>
        <taxon>Trinickia</taxon>
    </lineage>
</organism>
<evidence type="ECO:0000256" key="7">
    <source>
        <dbReference type="SAM" id="Phobius"/>
    </source>
</evidence>
<dbReference type="GO" id="GO:0012505">
    <property type="term" value="C:endomembrane system"/>
    <property type="evidence" value="ECO:0007669"/>
    <property type="project" value="UniProtKB-SubCell"/>
</dbReference>
<evidence type="ECO:0000313" key="9">
    <source>
        <dbReference type="EMBL" id="TKC92593.1"/>
    </source>
</evidence>
<keyword evidence="5" id="KW-0443">Lipid metabolism</keyword>
<comment type="caution">
    <text evidence="9">The sequence shown here is derived from an EMBL/GenBank/DDBJ whole genome shotgun (WGS) entry which is preliminary data.</text>
</comment>
<evidence type="ECO:0000313" key="10">
    <source>
        <dbReference type="Proteomes" id="UP000305539"/>
    </source>
</evidence>
<keyword evidence="6 7" id="KW-0472">Membrane</keyword>
<sequence length="280" mass="32039">MSSSNSLLMLWHFTRDWLVTYSMVVALFSTGAAIERANPVQRLQSKVSSRLNVVYSVFYTALLQAAHPLTAACSVWLVGALGGGLVTLQSHGWCAIASFVVMVLTFDLLEYLFHRLEHSVPFLWRMHELHHSARAYNVTITQRHYWTEGLIKSALLYPIAGMLFKVESHIVVLAFVVFTINNYYVHLNARFSIGRFATWINSPQYHRIHHSRRPEHLNKNFAQMLPLWDRLFGTIWVPGPHEWPATGLADEAEPQSFAQALMWPWRERRAKSVPVGGKTV</sequence>
<name>A0A4U1IFS0_9BURK</name>
<evidence type="ECO:0000256" key="2">
    <source>
        <dbReference type="ARBA" id="ARBA00022692"/>
    </source>
</evidence>
<evidence type="ECO:0000259" key="8">
    <source>
        <dbReference type="Pfam" id="PF04116"/>
    </source>
</evidence>
<evidence type="ECO:0000256" key="4">
    <source>
        <dbReference type="ARBA" id="ARBA00023002"/>
    </source>
</evidence>
<dbReference type="RefSeq" id="WP_136892376.1">
    <property type="nucleotide sequence ID" value="NZ_SWJE01000001.1"/>
</dbReference>
<dbReference type="GO" id="GO:0006643">
    <property type="term" value="P:membrane lipid metabolic process"/>
    <property type="evidence" value="ECO:0007669"/>
    <property type="project" value="TreeGrafter"/>
</dbReference>
<evidence type="ECO:0000256" key="3">
    <source>
        <dbReference type="ARBA" id="ARBA00022989"/>
    </source>
</evidence>
<feature type="transmembrane region" description="Helical" evidence="7">
    <location>
        <begin position="57"/>
        <end position="81"/>
    </location>
</feature>
<evidence type="ECO:0000256" key="1">
    <source>
        <dbReference type="ARBA" id="ARBA00004127"/>
    </source>
</evidence>
<reference evidence="9 10" key="1">
    <citation type="submission" date="2019-04" db="EMBL/GenBank/DDBJ databases">
        <title>Trinickia sp. 7GSK02, isolated from subtropical forest soil.</title>
        <authorList>
            <person name="Gao Z.-H."/>
            <person name="Qiu L.-H."/>
        </authorList>
    </citation>
    <scope>NUCLEOTIDE SEQUENCE [LARGE SCALE GENOMIC DNA]</scope>
    <source>
        <strain evidence="9 10">7GSK02</strain>
    </source>
</reference>
<evidence type="ECO:0000256" key="5">
    <source>
        <dbReference type="ARBA" id="ARBA00023098"/>
    </source>
</evidence>
<evidence type="ECO:0000256" key="6">
    <source>
        <dbReference type="ARBA" id="ARBA00023136"/>
    </source>
</evidence>
<dbReference type="OrthoDB" id="9770329at2"/>
<gene>
    <name evidence="9" type="ORF">FAZ69_02685</name>
</gene>
<dbReference type="PANTHER" id="PTHR21624:SF1">
    <property type="entry name" value="ALKYLGLYCEROL MONOOXYGENASE"/>
    <property type="match status" value="1"/>
</dbReference>
<keyword evidence="10" id="KW-1185">Reference proteome</keyword>
<dbReference type="Proteomes" id="UP000305539">
    <property type="component" value="Unassembled WGS sequence"/>
</dbReference>
<dbReference type="GO" id="GO:0016020">
    <property type="term" value="C:membrane"/>
    <property type="evidence" value="ECO:0007669"/>
    <property type="project" value="GOC"/>
</dbReference>
<feature type="domain" description="Fatty acid hydroxylase" evidence="8">
    <location>
        <begin position="99"/>
        <end position="234"/>
    </location>
</feature>
<keyword evidence="4" id="KW-0560">Oxidoreductase</keyword>